<dbReference type="Gene3D" id="6.10.250.3150">
    <property type="match status" value="1"/>
</dbReference>
<evidence type="ECO:0000256" key="2">
    <source>
        <dbReference type="SAM" id="MobiDB-lite"/>
    </source>
</evidence>
<dbReference type="CDD" id="cd12797">
    <property type="entry name" value="M23_peptidase"/>
    <property type="match status" value="1"/>
</dbReference>
<feature type="chain" id="PRO_5046475878" evidence="3">
    <location>
        <begin position="23"/>
        <end position="400"/>
    </location>
</feature>
<dbReference type="Pfam" id="PF01551">
    <property type="entry name" value="Peptidase_M23"/>
    <property type="match status" value="1"/>
</dbReference>
<keyword evidence="1" id="KW-0175">Coiled coil</keyword>
<protein>
    <submittedName>
        <fullName evidence="5">Murein hydrolase activator EnvC</fullName>
    </submittedName>
</protein>
<feature type="region of interest" description="Disordered" evidence="2">
    <location>
        <begin position="192"/>
        <end position="218"/>
    </location>
</feature>
<dbReference type="Proteomes" id="UP001566331">
    <property type="component" value="Unassembled WGS sequence"/>
</dbReference>
<accession>A0ABV4HQU6</accession>
<name>A0ABV4HQU6_9GAMM</name>
<dbReference type="InterPro" id="IPR011055">
    <property type="entry name" value="Dup_hybrid_motif"/>
</dbReference>
<evidence type="ECO:0000313" key="6">
    <source>
        <dbReference type="Proteomes" id="UP001566331"/>
    </source>
</evidence>
<dbReference type="PANTHER" id="PTHR21666:SF270">
    <property type="entry name" value="MUREIN HYDROLASE ACTIVATOR ENVC"/>
    <property type="match status" value="1"/>
</dbReference>
<dbReference type="EMBL" id="JBFWIC010000013">
    <property type="protein sequence ID" value="MEZ0475110.1"/>
    <property type="molecule type" value="Genomic_DNA"/>
</dbReference>
<proteinExistence type="predicted"/>
<evidence type="ECO:0000256" key="1">
    <source>
        <dbReference type="SAM" id="Coils"/>
    </source>
</evidence>
<feature type="signal peptide" evidence="3">
    <location>
        <begin position="1"/>
        <end position="22"/>
    </location>
</feature>
<evidence type="ECO:0000256" key="3">
    <source>
        <dbReference type="SAM" id="SignalP"/>
    </source>
</evidence>
<comment type="caution">
    <text evidence="5">The sequence shown here is derived from an EMBL/GenBank/DDBJ whole genome shotgun (WGS) entry which is preliminary data.</text>
</comment>
<evidence type="ECO:0000313" key="5">
    <source>
        <dbReference type="EMBL" id="MEZ0475110.1"/>
    </source>
</evidence>
<dbReference type="InterPro" id="IPR016047">
    <property type="entry name" value="M23ase_b-sheet_dom"/>
</dbReference>
<dbReference type="PANTHER" id="PTHR21666">
    <property type="entry name" value="PEPTIDASE-RELATED"/>
    <property type="match status" value="1"/>
</dbReference>
<sequence length="400" mass="43666">MTILRHVVLAVALATAATPAAAQEQRETERRLERVKRELESVATERRRLEGQRGTATRQLRAADERVATATRALRETEALLEREELALAELGARRSELQQRLGAQREELAGLLRAAHTLGDHAALKLLLAQDRVDDANRALTYHRYLQRQRAERIDTLRGELAELDTVEHEIDARTAALAEARQRQREQLAELERERGERADTVAQLERRHADRRERERALGRDAKGLEHVLAQLREAAARAAAAERAAAARARRDGGDSRRAPAQVARGAPIRVGGLGWPLSGNLLAGFGGRMPDGRASSGVLIAAAAGTAVQAVADGTVVFAEWMTGYGLIVIVDHGNGHMSLYAHNDALLREVGDRVGRGDAVAAVGNSGGQGQPALYFELRRDGKPIDPAAWLQKR</sequence>
<keyword evidence="6" id="KW-1185">Reference proteome</keyword>
<dbReference type="GO" id="GO:0016787">
    <property type="term" value="F:hydrolase activity"/>
    <property type="evidence" value="ECO:0007669"/>
    <property type="project" value="UniProtKB-KW"/>
</dbReference>
<keyword evidence="3" id="KW-0732">Signal</keyword>
<dbReference type="Gene3D" id="2.70.70.10">
    <property type="entry name" value="Glucose Permease (Domain IIA)"/>
    <property type="match status" value="1"/>
</dbReference>
<dbReference type="InterPro" id="IPR050570">
    <property type="entry name" value="Cell_wall_metabolism_enzyme"/>
</dbReference>
<dbReference type="RefSeq" id="WP_370564204.1">
    <property type="nucleotide sequence ID" value="NZ_JBFWIB010000007.1"/>
</dbReference>
<organism evidence="5 6">
    <name type="scientific">Luteimonas salinilitoris</name>
    <dbReference type="NCBI Taxonomy" id="3237697"/>
    <lineage>
        <taxon>Bacteria</taxon>
        <taxon>Pseudomonadati</taxon>
        <taxon>Pseudomonadota</taxon>
        <taxon>Gammaproteobacteria</taxon>
        <taxon>Lysobacterales</taxon>
        <taxon>Lysobacteraceae</taxon>
        <taxon>Luteimonas</taxon>
    </lineage>
</organism>
<gene>
    <name evidence="5" type="ORF">AB6713_10855</name>
</gene>
<feature type="domain" description="M23ase beta-sheet core" evidence="4">
    <location>
        <begin position="300"/>
        <end position="393"/>
    </location>
</feature>
<dbReference type="SUPFAM" id="SSF51261">
    <property type="entry name" value="Duplicated hybrid motif"/>
    <property type="match status" value="1"/>
</dbReference>
<evidence type="ECO:0000259" key="4">
    <source>
        <dbReference type="Pfam" id="PF01551"/>
    </source>
</evidence>
<keyword evidence="5" id="KW-0378">Hydrolase</keyword>
<feature type="coiled-coil region" evidence="1">
    <location>
        <begin position="22"/>
        <end position="115"/>
    </location>
</feature>
<reference evidence="5 6" key="1">
    <citation type="submission" date="2024-07" db="EMBL/GenBank/DDBJ databases">
        <title>Luteimonas salilacus sp. nov., isolated from the shore soil of Salt Lake in Tibet of China.</title>
        <authorList>
            <person name="Zhang X."/>
            <person name="Li A."/>
        </authorList>
    </citation>
    <scope>NUCLEOTIDE SEQUENCE [LARGE SCALE GENOMIC DNA]</scope>
    <source>
        <strain evidence="5 6">B3-2-R+30</strain>
    </source>
</reference>